<dbReference type="EMBL" id="JACCEW010000004">
    <property type="protein sequence ID" value="NYT38007.1"/>
    <property type="molecule type" value="Genomic_DNA"/>
</dbReference>
<dbReference type="PANTHER" id="PTHR43853">
    <property type="entry name" value="3-KETOACYL-COA THIOLASE, PEROXISOMAL"/>
    <property type="match status" value="1"/>
</dbReference>
<dbReference type="SUPFAM" id="SSF53901">
    <property type="entry name" value="Thiolase-like"/>
    <property type="match status" value="2"/>
</dbReference>
<feature type="domain" description="Thiolase C-terminal" evidence="9">
    <location>
        <begin position="281"/>
        <end position="403"/>
    </location>
</feature>
<dbReference type="Proteomes" id="UP000580517">
    <property type="component" value="Unassembled WGS sequence"/>
</dbReference>
<dbReference type="PROSITE" id="PS00737">
    <property type="entry name" value="THIOLASE_2"/>
    <property type="match status" value="1"/>
</dbReference>
<comment type="caution">
    <text evidence="10">The sequence shown here is derived from an EMBL/GenBank/DDBJ whole genome shotgun (WGS) entry which is preliminary data.</text>
</comment>
<dbReference type="Pfam" id="PF02803">
    <property type="entry name" value="Thiolase_C"/>
    <property type="match status" value="1"/>
</dbReference>
<comment type="similarity">
    <text evidence="2 7">Belongs to the thiolase-like superfamily. Thiolase family.</text>
</comment>
<dbReference type="NCBIfam" id="TIGR01930">
    <property type="entry name" value="AcCoA-C-Actrans"/>
    <property type="match status" value="1"/>
</dbReference>
<dbReference type="OrthoDB" id="8951704at2"/>
<protein>
    <recommendedName>
        <fullName evidence="5">acetyl-CoA C-acyltransferase</fullName>
        <ecNumber evidence="5">2.3.1.16</ecNumber>
    </recommendedName>
</protein>
<gene>
    <name evidence="10" type="ORF">H0A68_14060</name>
</gene>
<evidence type="ECO:0000256" key="3">
    <source>
        <dbReference type="ARBA" id="ARBA00022679"/>
    </source>
</evidence>
<feature type="active site" description="Acyl-thioester intermediate" evidence="6">
    <location>
        <position position="94"/>
    </location>
</feature>
<dbReference type="InterPro" id="IPR020610">
    <property type="entry name" value="Thiolase_AS"/>
</dbReference>
<dbReference type="RefSeq" id="WP_129969954.1">
    <property type="nucleotide sequence ID" value="NZ_JACCEW010000004.1"/>
</dbReference>
<accession>A0A853FDJ8</accession>
<dbReference type="InterPro" id="IPR050215">
    <property type="entry name" value="Thiolase-like_sf_Thiolase"/>
</dbReference>
<name>A0A853FDJ8_9BURK</name>
<proteinExistence type="inferred from homology"/>
<dbReference type="FunFam" id="3.40.47.10:FF:000010">
    <property type="entry name" value="Acetyl-CoA acetyltransferase (Thiolase)"/>
    <property type="match status" value="1"/>
</dbReference>
<dbReference type="PANTHER" id="PTHR43853:SF21">
    <property type="entry name" value="STEROID 3-KETOACYL-COA THIOLASE"/>
    <property type="match status" value="1"/>
</dbReference>
<dbReference type="InterPro" id="IPR020616">
    <property type="entry name" value="Thiolase_N"/>
</dbReference>
<evidence type="ECO:0000313" key="10">
    <source>
        <dbReference type="EMBL" id="NYT38007.1"/>
    </source>
</evidence>
<keyword evidence="11" id="KW-1185">Reference proteome</keyword>
<evidence type="ECO:0000256" key="2">
    <source>
        <dbReference type="ARBA" id="ARBA00010982"/>
    </source>
</evidence>
<evidence type="ECO:0000256" key="7">
    <source>
        <dbReference type="RuleBase" id="RU003557"/>
    </source>
</evidence>
<dbReference type="GO" id="GO:0005737">
    <property type="term" value="C:cytoplasm"/>
    <property type="evidence" value="ECO:0007669"/>
    <property type="project" value="UniProtKB-ARBA"/>
</dbReference>
<dbReference type="CDD" id="cd00751">
    <property type="entry name" value="thiolase"/>
    <property type="match status" value="1"/>
</dbReference>
<dbReference type="InterPro" id="IPR016039">
    <property type="entry name" value="Thiolase-like"/>
</dbReference>
<dbReference type="AlphaFoldDB" id="A0A853FDJ8"/>
<sequence length="404" mass="42127">MTTLQQAYIVAAKRSPIGKAPRGMLSHTRPDDLLATVIRGALAQTPTLDPAAIEDAIVGCAIPEGPQGLNVARKGVLLAGLPDSVAGVTVNRFCASSLTTIAMAADRIRVGEADVLLAAGTESMSLVPTMGVSTSFSPAIFDGDENLGIAYGMGLTAEQVATRWKVSREDQDAFALRSHQRAVAAQDAGEFSDEILPVEVTRRLPDLAAAAQSGAADVLVAQRRFTLDEGPRRDTNAEALAKLKPVFAMRGSVTAGNSSQTSDGAGALLVVSERALKTHNLTPLARFVSFAVKGVPPEIMGIGPKEAIPHALKLAGLTLDQMGWIELNEAFAAQSLAVIRELGLNEDIVNPLGGAIALGHPLGATGAIRAATVIHGIRRRNLQYGMLTMCVGTGMGAAGIFERM</sequence>
<dbReference type="InterPro" id="IPR020617">
    <property type="entry name" value="Thiolase_C"/>
</dbReference>
<keyword evidence="4 7" id="KW-0012">Acyltransferase</keyword>
<dbReference type="NCBIfam" id="NF006553">
    <property type="entry name" value="PRK09052.1"/>
    <property type="match status" value="1"/>
</dbReference>
<dbReference type="Pfam" id="PF00108">
    <property type="entry name" value="Thiolase_N"/>
    <property type="match status" value="1"/>
</dbReference>
<evidence type="ECO:0000256" key="1">
    <source>
        <dbReference type="ARBA" id="ARBA00005189"/>
    </source>
</evidence>
<dbReference type="GO" id="GO:0010124">
    <property type="term" value="P:phenylacetate catabolic process"/>
    <property type="evidence" value="ECO:0007669"/>
    <property type="project" value="TreeGrafter"/>
</dbReference>
<dbReference type="PROSITE" id="PS00099">
    <property type="entry name" value="THIOLASE_3"/>
    <property type="match status" value="1"/>
</dbReference>
<dbReference type="InterPro" id="IPR002155">
    <property type="entry name" value="Thiolase"/>
</dbReference>
<dbReference type="GO" id="GO:0003988">
    <property type="term" value="F:acetyl-CoA C-acyltransferase activity"/>
    <property type="evidence" value="ECO:0007669"/>
    <property type="project" value="UniProtKB-EC"/>
</dbReference>
<dbReference type="GO" id="GO:0006635">
    <property type="term" value="P:fatty acid beta-oxidation"/>
    <property type="evidence" value="ECO:0007669"/>
    <property type="project" value="TreeGrafter"/>
</dbReference>
<evidence type="ECO:0000259" key="8">
    <source>
        <dbReference type="Pfam" id="PF00108"/>
    </source>
</evidence>
<dbReference type="Gene3D" id="3.40.47.10">
    <property type="match status" value="1"/>
</dbReference>
<feature type="domain" description="Thiolase N-terminal" evidence="8">
    <location>
        <begin position="8"/>
        <end position="273"/>
    </location>
</feature>
<dbReference type="PIRSF" id="PIRSF000429">
    <property type="entry name" value="Ac-CoA_Ac_transf"/>
    <property type="match status" value="1"/>
</dbReference>
<evidence type="ECO:0000256" key="4">
    <source>
        <dbReference type="ARBA" id="ARBA00023315"/>
    </source>
</evidence>
<evidence type="ECO:0000256" key="6">
    <source>
        <dbReference type="PIRSR" id="PIRSR000429-1"/>
    </source>
</evidence>
<dbReference type="EC" id="2.3.1.16" evidence="5"/>
<feature type="active site" description="Proton acceptor" evidence="6">
    <location>
        <position position="390"/>
    </location>
</feature>
<feature type="active site" description="Proton acceptor" evidence="6">
    <location>
        <position position="360"/>
    </location>
</feature>
<dbReference type="PROSITE" id="PS00098">
    <property type="entry name" value="THIOLASE_1"/>
    <property type="match status" value="1"/>
</dbReference>
<evidence type="ECO:0000259" key="9">
    <source>
        <dbReference type="Pfam" id="PF02803"/>
    </source>
</evidence>
<dbReference type="InterPro" id="IPR020613">
    <property type="entry name" value="Thiolase_CS"/>
</dbReference>
<organism evidence="10 11">
    <name type="scientific">Allopusillimonas soli</name>
    <dbReference type="NCBI Taxonomy" id="659016"/>
    <lineage>
        <taxon>Bacteria</taxon>
        <taxon>Pseudomonadati</taxon>
        <taxon>Pseudomonadota</taxon>
        <taxon>Betaproteobacteria</taxon>
        <taxon>Burkholderiales</taxon>
        <taxon>Alcaligenaceae</taxon>
        <taxon>Allopusillimonas</taxon>
    </lineage>
</organism>
<evidence type="ECO:0000256" key="5">
    <source>
        <dbReference type="ARBA" id="ARBA00024073"/>
    </source>
</evidence>
<dbReference type="InterPro" id="IPR020615">
    <property type="entry name" value="Thiolase_acyl_enz_int_AS"/>
</dbReference>
<evidence type="ECO:0000313" key="11">
    <source>
        <dbReference type="Proteomes" id="UP000580517"/>
    </source>
</evidence>
<comment type="pathway">
    <text evidence="1">Lipid metabolism.</text>
</comment>
<keyword evidence="3 7" id="KW-0808">Transferase</keyword>
<reference evidence="10 11" key="1">
    <citation type="submission" date="2020-07" db="EMBL/GenBank/DDBJ databases">
        <title>Taxonomic revisions and descriptions of new bacterial species based on genomic comparisons in the high-G+C-content subgroup of the family Alcaligenaceae.</title>
        <authorList>
            <person name="Szabo A."/>
            <person name="Felfoldi T."/>
        </authorList>
    </citation>
    <scope>NUCLEOTIDE SEQUENCE [LARGE SCALE GENOMIC DNA]</scope>
    <source>
        <strain evidence="10 11">DSM 25264</strain>
    </source>
</reference>